<gene>
    <name evidence="1" type="ORF">SAMN06269250_1875</name>
</gene>
<evidence type="ECO:0000313" key="2">
    <source>
        <dbReference type="Proteomes" id="UP000219452"/>
    </source>
</evidence>
<sequence length="95" mass="11323">MNEQDNKKALKRQYKQQQLDEFRQSLPMSVVLFEQLFDFLDKNLDEESVADFNLTQQFCIENEVDFEPLKNWLVGNGTGDDSEVLWNLEEQFEKL</sequence>
<name>A0A286FER2_9BACT</name>
<organism evidence="1 2">
    <name type="scientific">Spirosoma fluviale</name>
    <dbReference type="NCBI Taxonomy" id="1597977"/>
    <lineage>
        <taxon>Bacteria</taxon>
        <taxon>Pseudomonadati</taxon>
        <taxon>Bacteroidota</taxon>
        <taxon>Cytophagia</taxon>
        <taxon>Cytophagales</taxon>
        <taxon>Cytophagaceae</taxon>
        <taxon>Spirosoma</taxon>
    </lineage>
</organism>
<reference evidence="2" key="1">
    <citation type="submission" date="2017-09" db="EMBL/GenBank/DDBJ databases">
        <authorList>
            <person name="Varghese N."/>
            <person name="Submissions S."/>
        </authorList>
    </citation>
    <scope>NUCLEOTIDE SEQUENCE [LARGE SCALE GENOMIC DNA]</scope>
    <source>
        <strain evidence="2">DSM 29961</strain>
    </source>
</reference>
<accession>A0A286FER2</accession>
<dbReference type="RefSeq" id="WP_097125472.1">
    <property type="nucleotide sequence ID" value="NZ_OCNH01000001.1"/>
</dbReference>
<protein>
    <submittedName>
        <fullName evidence="1">Uncharacterized protein</fullName>
    </submittedName>
</protein>
<dbReference type="Proteomes" id="UP000219452">
    <property type="component" value="Unassembled WGS sequence"/>
</dbReference>
<proteinExistence type="predicted"/>
<dbReference type="EMBL" id="OCNH01000001">
    <property type="protein sequence ID" value="SOD81683.1"/>
    <property type="molecule type" value="Genomic_DNA"/>
</dbReference>
<keyword evidence="2" id="KW-1185">Reference proteome</keyword>
<dbReference type="OrthoDB" id="95751at2"/>
<dbReference type="AlphaFoldDB" id="A0A286FER2"/>
<evidence type="ECO:0000313" key="1">
    <source>
        <dbReference type="EMBL" id="SOD81683.1"/>
    </source>
</evidence>